<dbReference type="AlphaFoldDB" id="A0A7M5V3N6"/>
<reference evidence="2" key="1">
    <citation type="submission" date="2021-01" db="UniProtKB">
        <authorList>
            <consortium name="EnsemblMetazoa"/>
        </authorList>
    </citation>
    <scope>IDENTIFICATION</scope>
</reference>
<evidence type="ECO:0000256" key="1">
    <source>
        <dbReference type="SAM" id="Phobius"/>
    </source>
</evidence>
<feature type="transmembrane region" description="Helical" evidence="1">
    <location>
        <begin position="91"/>
        <end position="116"/>
    </location>
</feature>
<evidence type="ECO:0000313" key="2">
    <source>
        <dbReference type="EnsemblMetazoa" id="CLYHEMP002877.4"/>
    </source>
</evidence>
<dbReference type="Proteomes" id="UP000594262">
    <property type="component" value="Unplaced"/>
</dbReference>
<keyword evidence="1" id="KW-0812">Transmembrane</keyword>
<dbReference type="EnsemblMetazoa" id="CLYHEMT002877.4">
    <property type="protein sequence ID" value="CLYHEMP002877.4"/>
    <property type="gene ID" value="CLYHEMG002877"/>
</dbReference>
<evidence type="ECO:0000313" key="3">
    <source>
        <dbReference type="Proteomes" id="UP000594262"/>
    </source>
</evidence>
<keyword evidence="3" id="KW-1185">Reference proteome</keyword>
<organism evidence="2 3">
    <name type="scientific">Clytia hemisphaerica</name>
    <dbReference type="NCBI Taxonomy" id="252671"/>
    <lineage>
        <taxon>Eukaryota</taxon>
        <taxon>Metazoa</taxon>
        <taxon>Cnidaria</taxon>
        <taxon>Hydrozoa</taxon>
        <taxon>Hydroidolina</taxon>
        <taxon>Leptothecata</taxon>
        <taxon>Obeliida</taxon>
        <taxon>Clytiidae</taxon>
        <taxon>Clytia</taxon>
    </lineage>
</organism>
<dbReference type="EnsemblMetazoa" id="CLYHEMT002878.1">
    <property type="protein sequence ID" value="CLYHEMP002878.1"/>
    <property type="gene ID" value="CLYHEMG002878"/>
</dbReference>
<name>A0A7M5V3N6_9CNID</name>
<protein>
    <submittedName>
        <fullName evidence="2">Uncharacterized protein</fullName>
    </submittedName>
</protein>
<keyword evidence="1" id="KW-0472">Membrane</keyword>
<feature type="transmembrane region" description="Helical" evidence="1">
    <location>
        <begin position="41"/>
        <end position="65"/>
    </location>
</feature>
<feature type="transmembrane region" description="Helical" evidence="1">
    <location>
        <begin position="12"/>
        <end position="29"/>
    </location>
</feature>
<sequence>MASPELKKMLVSGLAFSGGLSLCVLIYNIKRKSNFVNTFSAKLASTILFCAMFHELMGGFVHFVYPYDCHHYISGLSTGFGIKDDNNAMTAMAMITSIWGGESIIIGFAMMVPFLIDVDLFVTRFFLAISFIMRSITFANIHADIINDLSKNMPAYIMNTYSSWENIRKTPPGKHLNVIKAALLLLGFIFSLIGEQKKVDGEKKSKKLN</sequence>
<feature type="transmembrane region" description="Helical" evidence="1">
    <location>
        <begin position="125"/>
        <end position="143"/>
    </location>
</feature>
<proteinExistence type="predicted"/>
<accession>A0A7M5V3N6</accession>
<keyword evidence="1" id="KW-1133">Transmembrane helix</keyword>
<feature type="transmembrane region" description="Helical" evidence="1">
    <location>
        <begin position="178"/>
        <end position="194"/>
    </location>
</feature>